<dbReference type="EMBL" id="CP101717">
    <property type="protein sequence ID" value="WLD58659.1"/>
    <property type="molecule type" value="Genomic_DNA"/>
</dbReference>
<dbReference type="Pfam" id="PF02769">
    <property type="entry name" value="AIRS_C"/>
    <property type="match status" value="1"/>
</dbReference>
<dbReference type="Pfam" id="PF07992">
    <property type="entry name" value="Pyr_redox_2"/>
    <property type="match status" value="1"/>
</dbReference>
<evidence type="ECO:0000259" key="11">
    <source>
        <dbReference type="Pfam" id="PF02769"/>
    </source>
</evidence>
<keyword evidence="9" id="KW-0711">Selenium</keyword>
<name>A0AB38YGX9_9GAMM</name>
<dbReference type="SUPFAM" id="SSF51905">
    <property type="entry name" value="FAD/NAD(P)-binding domain"/>
    <property type="match status" value="2"/>
</dbReference>
<keyword evidence="6" id="KW-0274">FAD</keyword>
<evidence type="ECO:0000313" key="13">
    <source>
        <dbReference type="EMBL" id="WLD58659.1"/>
    </source>
</evidence>
<dbReference type="InterPro" id="IPR017584">
    <property type="entry name" value="Pyridine_nucleo_diS_OxRdtase_N"/>
</dbReference>
<evidence type="ECO:0000256" key="7">
    <source>
        <dbReference type="ARBA" id="ARBA00022840"/>
    </source>
</evidence>
<evidence type="ECO:0000256" key="5">
    <source>
        <dbReference type="ARBA" id="ARBA00022777"/>
    </source>
</evidence>
<feature type="domain" description="FAD/NAD(P)-binding" evidence="12">
    <location>
        <begin position="5"/>
        <end position="314"/>
    </location>
</feature>
<feature type="domain" description="PurM-like C-terminal" evidence="11">
    <location>
        <begin position="554"/>
        <end position="721"/>
    </location>
</feature>
<dbReference type="CDD" id="cd02195">
    <property type="entry name" value="SelD"/>
    <property type="match status" value="1"/>
</dbReference>
<dbReference type="SUPFAM" id="SSF56042">
    <property type="entry name" value="PurM C-terminal domain-like"/>
    <property type="match status" value="1"/>
</dbReference>
<dbReference type="GO" id="GO:0019646">
    <property type="term" value="P:aerobic electron transport chain"/>
    <property type="evidence" value="ECO:0007669"/>
    <property type="project" value="TreeGrafter"/>
</dbReference>
<dbReference type="SUPFAM" id="SSF55326">
    <property type="entry name" value="PurM N-terminal domain-like"/>
    <property type="match status" value="1"/>
</dbReference>
<evidence type="ECO:0000256" key="2">
    <source>
        <dbReference type="ARBA" id="ARBA00022630"/>
    </source>
</evidence>
<evidence type="ECO:0000256" key="9">
    <source>
        <dbReference type="ARBA" id="ARBA00023266"/>
    </source>
</evidence>
<accession>A0AB38YGX9</accession>
<dbReference type="Gene3D" id="3.50.50.100">
    <property type="match status" value="1"/>
</dbReference>
<sequence>MIERDLVLLGGGHTHALLIRKLAMQPIPNVRVTLISDGGTTPYSGMLPGLIAGHYDLDDILIDLNQLCRKANVRFIPGRVVGLNLSEKHVQVDGWPDIRFDRLSIDTGATPSTAIPGSTEHAVGVKPVSGLYERWQNLMTHAPTSSEPQHWAVVGAGAGGVELVLAMAHRFATGDTGTTAKSTASKPSADWHLVFSGDSILPGYPKRLQRIAQRALDNAQITCHAQFRVQQIDAEGIQAEDGRYLRLQQTLLCTPAGAPQWPADAGLDTARGGFIAVNEYLQSTSHPEVFAAGDVAEMVNDPRPKAGVYAVRQARFLHENLRRAFAGEPLQPIRLQRQFLSLLALGGKTAVGRRGPITLHGDWVWRWKDRIDRDFMALFTHRMKAMAMTAPDMSAPHCAGCGSKLGPELLADTLHRLPVHKSVHVSPALSQAEDAANWQPTPGAISLQSMDGFRAFSTDLYRFGKVSVLHALSDLYAMGAKPVLAQVWANMAFAHPRLQERDFAVLMQGIAEQLVEEATVLAGGHSTEGAETHLSLSVTGEADAAALWRKQGAQPGDVLVLTKPLGTGVILAADMSGQAPWSAMQAAWCSMLQSNRIAMTRLQSIHPHAVTDVTGFGLLGHALEMLSDDTLALQLDGHAIPALPGALELLQAGHASSLVPQLMPLLNRCSLDLPANDPRIGLLLDPQTSGGLLVALPSEATQQLVQQLPSAQIIGRFVARAADQAALVVSSS</sequence>
<dbReference type="InterPro" id="IPR016188">
    <property type="entry name" value="PurM-like_N"/>
</dbReference>
<keyword evidence="7" id="KW-0067">ATP-binding</keyword>
<evidence type="ECO:0000259" key="12">
    <source>
        <dbReference type="Pfam" id="PF07992"/>
    </source>
</evidence>
<dbReference type="Gene3D" id="3.90.650.10">
    <property type="entry name" value="PurM-like C-terminal domain"/>
    <property type="match status" value="1"/>
</dbReference>
<dbReference type="Gene3D" id="3.30.1330.10">
    <property type="entry name" value="PurM-like, N-terminal domain"/>
    <property type="match status" value="1"/>
</dbReference>
<proteinExistence type="predicted"/>
<comment type="cofactor">
    <cofactor evidence="1">
        <name>FAD</name>
        <dbReference type="ChEBI" id="CHEBI:57692"/>
    </cofactor>
</comment>
<dbReference type="InterPro" id="IPR036921">
    <property type="entry name" value="PurM-like_N_sf"/>
</dbReference>
<dbReference type="GO" id="GO:0005524">
    <property type="term" value="F:ATP binding"/>
    <property type="evidence" value="ECO:0007669"/>
    <property type="project" value="UniProtKB-KW"/>
</dbReference>
<organism evidence="13">
    <name type="scientific">Salinispirillum sp. LH 10-3-1</name>
    <dbReference type="NCBI Taxonomy" id="2952525"/>
    <lineage>
        <taxon>Bacteria</taxon>
        <taxon>Pseudomonadati</taxon>
        <taxon>Pseudomonadota</taxon>
        <taxon>Gammaproteobacteria</taxon>
        <taxon>Oceanospirillales</taxon>
        <taxon>Saccharospirillaceae</taxon>
        <taxon>Salinispirillum</taxon>
    </lineage>
</organism>
<keyword evidence="5" id="KW-0418">Kinase</keyword>
<evidence type="ECO:0000259" key="10">
    <source>
        <dbReference type="Pfam" id="PF00586"/>
    </source>
</evidence>
<dbReference type="NCBIfam" id="TIGR03169">
    <property type="entry name" value="Nterm_to_SelD"/>
    <property type="match status" value="1"/>
</dbReference>
<gene>
    <name evidence="13" type="primary">selD</name>
    <name evidence="13" type="ORF">NFC81_02410</name>
</gene>
<dbReference type="AlphaFoldDB" id="A0AB38YGX9"/>
<dbReference type="EC" id="2.7.9.3" evidence="13"/>
<keyword evidence="3 13" id="KW-0808">Transferase</keyword>
<evidence type="ECO:0000256" key="6">
    <source>
        <dbReference type="ARBA" id="ARBA00022827"/>
    </source>
</evidence>
<protein>
    <submittedName>
        <fullName evidence="13">Selenide, water dikinase SelD</fullName>
        <ecNumber evidence="13">2.7.9.3</ecNumber>
    </submittedName>
</protein>
<dbReference type="GO" id="GO:0003955">
    <property type="term" value="F:NAD(P)H dehydrogenase (quinone) activity"/>
    <property type="evidence" value="ECO:0007669"/>
    <property type="project" value="TreeGrafter"/>
</dbReference>
<dbReference type="InterPro" id="IPR010918">
    <property type="entry name" value="PurM-like_C_dom"/>
</dbReference>
<dbReference type="InterPro" id="IPR023753">
    <property type="entry name" value="FAD/NAD-binding_dom"/>
</dbReference>
<evidence type="ECO:0000256" key="3">
    <source>
        <dbReference type="ARBA" id="ARBA00022679"/>
    </source>
</evidence>
<dbReference type="InterPro" id="IPR036676">
    <property type="entry name" value="PurM-like_C_sf"/>
</dbReference>
<dbReference type="Pfam" id="PF00586">
    <property type="entry name" value="AIRS"/>
    <property type="match status" value="1"/>
</dbReference>
<reference evidence="13" key="1">
    <citation type="submission" date="2022-07" db="EMBL/GenBank/DDBJ databases">
        <title>Complete genome sequence of Salinispirillum sp. LH10-3-1 capable of multiple carbohydrate inversion isolated from a soda lake.</title>
        <authorList>
            <person name="Liu J."/>
            <person name="Zhai Y."/>
            <person name="Zhang H."/>
            <person name="Yang H."/>
            <person name="Qu J."/>
            <person name="Li J."/>
        </authorList>
    </citation>
    <scope>NUCLEOTIDE SEQUENCE</scope>
    <source>
        <strain evidence="13">LH 10-3-1</strain>
    </source>
</reference>
<evidence type="ECO:0000256" key="8">
    <source>
        <dbReference type="ARBA" id="ARBA00023002"/>
    </source>
</evidence>
<feature type="domain" description="PurM-like N-terminal" evidence="10">
    <location>
        <begin position="433"/>
        <end position="540"/>
    </location>
</feature>
<dbReference type="NCBIfam" id="TIGR00476">
    <property type="entry name" value="selD"/>
    <property type="match status" value="1"/>
</dbReference>
<keyword evidence="8" id="KW-0560">Oxidoreductase</keyword>
<dbReference type="InterPro" id="IPR036188">
    <property type="entry name" value="FAD/NAD-bd_sf"/>
</dbReference>
<dbReference type="RefSeq" id="WP_304995945.1">
    <property type="nucleotide sequence ID" value="NZ_CP101717.1"/>
</dbReference>
<evidence type="ECO:0000256" key="1">
    <source>
        <dbReference type="ARBA" id="ARBA00001974"/>
    </source>
</evidence>
<dbReference type="PANTHER" id="PTHR42913:SF9">
    <property type="entry name" value="SLR1591 PROTEIN"/>
    <property type="match status" value="1"/>
</dbReference>
<keyword evidence="2" id="KW-0285">Flavoprotein</keyword>
<dbReference type="PANTHER" id="PTHR42913">
    <property type="entry name" value="APOPTOSIS-INDUCING FACTOR 1"/>
    <property type="match status" value="1"/>
</dbReference>
<dbReference type="InterPro" id="IPR004536">
    <property type="entry name" value="SPS/SelD"/>
</dbReference>
<keyword evidence="4" id="KW-0547">Nucleotide-binding</keyword>
<evidence type="ECO:0000256" key="4">
    <source>
        <dbReference type="ARBA" id="ARBA00022741"/>
    </source>
</evidence>
<dbReference type="InterPro" id="IPR051169">
    <property type="entry name" value="NADH-Q_oxidoreductase"/>
</dbReference>
<dbReference type="GO" id="GO:0004756">
    <property type="term" value="F:selenide, water dikinase activity"/>
    <property type="evidence" value="ECO:0007669"/>
    <property type="project" value="UniProtKB-EC"/>
</dbReference>